<dbReference type="Proteomes" id="UP001317532">
    <property type="component" value="Chromosome"/>
</dbReference>
<dbReference type="PROSITE" id="PS00211">
    <property type="entry name" value="ABC_TRANSPORTER_1"/>
    <property type="match status" value="1"/>
</dbReference>
<dbReference type="SUPFAM" id="SSF52540">
    <property type="entry name" value="P-loop containing nucleoside triphosphate hydrolases"/>
    <property type="match status" value="1"/>
</dbReference>
<dbReference type="InterPro" id="IPR017871">
    <property type="entry name" value="ABC_transporter-like_CS"/>
</dbReference>
<dbReference type="EMBL" id="AP025523">
    <property type="protein sequence ID" value="BDE05993.1"/>
    <property type="molecule type" value="Genomic_DNA"/>
</dbReference>
<evidence type="ECO:0000313" key="5">
    <source>
        <dbReference type="EMBL" id="BDE05993.1"/>
    </source>
</evidence>
<dbReference type="InterPro" id="IPR050166">
    <property type="entry name" value="ABC_transporter_ATP-bind"/>
</dbReference>
<dbReference type="InterPro" id="IPR027417">
    <property type="entry name" value="P-loop_NTPase"/>
</dbReference>
<proteinExistence type="predicted"/>
<dbReference type="Pfam" id="PF00005">
    <property type="entry name" value="ABC_tran"/>
    <property type="match status" value="1"/>
</dbReference>
<dbReference type="GO" id="GO:0016887">
    <property type="term" value="F:ATP hydrolysis activity"/>
    <property type="evidence" value="ECO:0007669"/>
    <property type="project" value="InterPro"/>
</dbReference>
<feature type="domain" description="ABC transporter" evidence="4">
    <location>
        <begin position="10"/>
        <end position="238"/>
    </location>
</feature>
<dbReference type="SMART" id="SM00382">
    <property type="entry name" value="AAA"/>
    <property type="match status" value="1"/>
</dbReference>
<evidence type="ECO:0000259" key="4">
    <source>
        <dbReference type="PROSITE" id="PS50893"/>
    </source>
</evidence>
<dbReference type="PANTHER" id="PTHR42788">
    <property type="entry name" value="TAURINE IMPORT ATP-BINDING PROTEIN-RELATED"/>
    <property type="match status" value="1"/>
</dbReference>
<dbReference type="GO" id="GO:0005524">
    <property type="term" value="F:ATP binding"/>
    <property type="evidence" value="ECO:0007669"/>
    <property type="project" value="UniProtKB-KW"/>
</dbReference>
<keyword evidence="1" id="KW-0813">Transport</keyword>
<name>A0AAN1XX67_UNVUL</name>
<keyword evidence="2" id="KW-0547">Nucleotide-binding</keyword>
<keyword evidence="6" id="KW-1185">Reference proteome</keyword>
<evidence type="ECO:0000313" key="6">
    <source>
        <dbReference type="Proteomes" id="UP001317532"/>
    </source>
</evidence>
<evidence type="ECO:0000256" key="2">
    <source>
        <dbReference type="ARBA" id="ARBA00022741"/>
    </source>
</evidence>
<accession>A0AAN1XX67</accession>
<protein>
    <submittedName>
        <fullName evidence="5">Nitrate ABC transporter ATP-binding protein</fullName>
    </submittedName>
</protein>
<evidence type="ECO:0000256" key="3">
    <source>
        <dbReference type="ARBA" id="ARBA00022840"/>
    </source>
</evidence>
<dbReference type="PROSITE" id="PS50893">
    <property type="entry name" value="ABC_TRANSPORTER_2"/>
    <property type="match status" value="1"/>
</dbReference>
<dbReference type="PANTHER" id="PTHR42788:SF13">
    <property type="entry name" value="ALIPHATIC SULFONATES IMPORT ATP-BINDING PROTEIN SSUB"/>
    <property type="match status" value="1"/>
</dbReference>
<sequence>MRTWPTVASIAIEHLTKRYPSGTTALDDANLDIADGEFVAIVGPSGCGKSTLLRILAGLDTATEGHAAVEGAAPAASALPSATVFQEASLFPWMRVGENVAFAFDSLGVPRADIQRRVADVLALVGLGDYARAWPHELSGGMKQRAAVARAFVTDPPVLFMDEPFGALDEQTRVGLANELMRLWERSPKTVVFVTHGIEEAVTLADRVVVMSARPGTIKAVIPVPFPRPRDAVAIRAEPGFGELVVRIWDLLR</sequence>
<dbReference type="AlphaFoldDB" id="A0AAN1XX67"/>
<dbReference type="InterPro" id="IPR003593">
    <property type="entry name" value="AAA+_ATPase"/>
</dbReference>
<organism evidence="5 6">
    <name type="scientific">Vulcanimicrobium alpinum</name>
    <dbReference type="NCBI Taxonomy" id="3016050"/>
    <lineage>
        <taxon>Bacteria</taxon>
        <taxon>Bacillati</taxon>
        <taxon>Vulcanimicrobiota</taxon>
        <taxon>Vulcanimicrobiia</taxon>
        <taxon>Vulcanimicrobiales</taxon>
        <taxon>Vulcanimicrobiaceae</taxon>
        <taxon>Vulcanimicrobium</taxon>
    </lineage>
</organism>
<gene>
    <name evidence="5" type="ORF">WPS_12690</name>
</gene>
<keyword evidence="3 5" id="KW-0067">ATP-binding</keyword>
<dbReference type="InterPro" id="IPR003439">
    <property type="entry name" value="ABC_transporter-like_ATP-bd"/>
</dbReference>
<reference evidence="5 6" key="1">
    <citation type="journal article" date="2022" name="ISME Commun">
        <title>Vulcanimicrobium alpinus gen. nov. sp. nov., the first cultivated representative of the candidate phylum 'Eremiobacterota', is a metabolically versatile aerobic anoxygenic phototroph.</title>
        <authorList>
            <person name="Yabe S."/>
            <person name="Muto K."/>
            <person name="Abe K."/>
            <person name="Yokota A."/>
            <person name="Staudigel H."/>
            <person name="Tebo B.M."/>
        </authorList>
    </citation>
    <scope>NUCLEOTIDE SEQUENCE [LARGE SCALE GENOMIC DNA]</scope>
    <source>
        <strain evidence="5 6">WC8-2</strain>
    </source>
</reference>
<dbReference type="Gene3D" id="3.40.50.300">
    <property type="entry name" value="P-loop containing nucleotide triphosphate hydrolases"/>
    <property type="match status" value="1"/>
</dbReference>
<dbReference type="KEGG" id="vab:WPS_12690"/>
<dbReference type="CDD" id="cd03293">
    <property type="entry name" value="ABC_NrtD_SsuB_transporters"/>
    <property type="match status" value="1"/>
</dbReference>
<evidence type="ECO:0000256" key="1">
    <source>
        <dbReference type="ARBA" id="ARBA00022448"/>
    </source>
</evidence>